<name>A0A177B4D6_9BILA</name>
<proteinExistence type="predicted"/>
<dbReference type="Proteomes" id="UP000078046">
    <property type="component" value="Unassembled WGS sequence"/>
</dbReference>
<comment type="caution">
    <text evidence="1">The sequence shown here is derived from an EMBL/GenBank/DDBJ whole genome shotgun (WGS) entry which is preliminary data.</text>
</comment>
<sequence length="207" mass="23980">MNKNRSVLILIRFYNGRFHACKNSLISKLSIIHNYNGRVIGMASQIQCDSKTWNDHDWLALIDFYNEEEATRFICGCPDIRQFDWLDGVDIIMISGYKELDTSKRWISLSYNDDNNQCLIDCKCVTPINETIQEYGGDLIILPNNKIENIRGLWNISSMFAAQWENADQFQKFQNDGKCKELNGTTILLCKVIQLGEIKGKFNEIDY</sequence>
<accession>A0A177B4D6</accession>
<gene>
    <name evidence="1" type="ORF">A3Q56_03689</name>
</gene>
<dbReference type="AlphaFoldDB" id="A0A177B4D6"/>
<protein>
    <submittedName>
        <fullName evidence="1">Uncharacterized protein</fullName>
    </submittedName>
</protein>
<dbReference type="EMBL" id="LWCA01000420">
    <property type="protein sequence ID" value="OAF68592.1"/>
    <property type="molecule type" value="Genomic_DNA"/>
</dbReference>
<organism evidence="1 2">
    <name type="scientific">Intoshia linei</name>
    <dbReference type="NCBI Taxonomy" id="1819745"/>
    <lineage>
        <taxon>Eukaryota</taxon>
        <taxon>Metazoa</taxon>
        <taxon>Spiralia</taxon>
        <taxon>Lophotrochozoa</taxon>
        <taxon>Mesozoa</taxon>
        <taxon>Orthonectida</taxon>
        <taxon>Rhopaluridae</taxon>
        <taxon>Intoshia</taxon>
    </lineage>
</organism>
<evidence type="ECO:0000313" key="2">
    <source>
        <dbReference type="Proteomes" id="UP000078046"/>
    </source>
</evidence>
<reference evidence="1 2" key="1">
    <citation type="submission" date="2016-04" db="EMBL/GenBank/DDBJ databases">
        <title>The genome of Intoshia linei affirms orthonectids as highly simplified spiralians.</title>
        <authorList>
            <person name="Mikhailov K.V."/>
            <person name="Slusarev G.S."/>
            <person name="Nikitin M.A."/>
            <person name="Logacheva M.D."/>
            <person name="Penin A."/>
            <person name="Aleoshin V."/>
            <person name="Panchin Y.V."/>
        </authorList>
    </citation>
    <scope>NUCLEOTIDE SEQUENCE [LARGE SCALE GENOMIC DNA]</scope>
    <source>
        <strain evidence="1">Intl2013</strain>
        <tissue evidence="1">Whole animal</tissue>
    </source>
</reference>
<keyword evidence="2" id="KW-1185">Reference proteome</keyword>
<evidence type="ECO:0000313" key="1">
    <source>
        <dbReference type="EMBL" id="OAF68592.1"/>
    </source>
</evidence>
<dbReference type="OrthoDB" id="6219776at2759"/>